<keyword evidence="2" id="KW-1185">Reference proteome</keyword>
<dbReference type="EMBL" id="LUGG01000015">
    <property type="protein sequence ID" value="OBZ69993.1"/>
    <property type="molecule type" value="Genomic_DNA"/>
</dbReference>
<reference evidence="1 2" key="1">
    <citation type="submission" date="2016-03" db="EMBL/GenBank/DDBJ databases">
        <title>Whole genome sequencing of Grifola frondosa 9006-11.</title>
        <authorList>
            <person name="Min B."/>
            <person name="Park H."/>
            <person name="Kim J.-G."/>
            <person name="Cho H."/>
            <person name="Oh Y.-L."/>
            <person name="Kong W.-S."/>
            <person name="Choi I.-G."/>
        </authorList>
    </citation>
    <scope>NUCLEOTIDE SEQUENCE [LARGE SCALE GENOMIC DNA]</scope>
    <source>
        <strain evidence="1 2">9006-11</strain>
    </source>
</reference>
<sequence length="93" mass="11300">MRAPTQHSRRHLPLRQRLLYRYPETCRHWSNILWLTIPSKHRYRRHPGESGQFDNYRDCLSSKLFMSLFSRALNLYLMVPIRCCHHTPPRIAL</sequence>
<accession>A0A1C7LZ40</accession>
<dbReference type="AlphaFoldDB" id="A0A1C7LZ40"/>
<organism evidence="1 2">
    <name type="scientific">Grifola frondosa</name>
    <name type="common">Maitake</name>
    <name type="synonym">Polyporus frondosus</name>
    <dbReference type="NCBI Taxonomy" id="5627"/>
    <lineage>
        <taxon>Eukaryota</taxon>
        <taxon>Fungi</taxon>
        <taxon>Dikarya</taxon>
        <taxon>Basidiomycota</taxon>
        <taxon>Agaricomycotina</taxon>
        <taxon>Agaricomycetes</taxon>
        <taxon>Polyporales</taxon>
        <taxon>Grifolaceae</taxon>
        <taxon>Grifola</taxon>
    </lineage>
</organism>
<evidence type="ECO:0000313" key="2">
    <source>
        <dbReference type="Proteomes" id="UP000092993"/>
    </source>
</evidence>
<gene>
    <name evidence="1" type="ORF">A0H81_10507</name>
</gene>
<evidence type="ECO:0000313" key="1">
    <source>
        <dbReference type="EMBL" id="OBZ69993.1"/>
    </source>
</evidence>
<dbReference type="Proteomes" id="UP000092993">
    <property type="component" value="Unassembled WGS sequence"/>
</dbReference>
<protein>
    <submittedName>
        <fullName evidence="1">Uncharacterized protein</fullName>
    </submittedName>
</protein>
<comment type="caution">
    <text evidence="1">The sequence shown here is derived from an EMBL/GenBank/DDBJ whole genome shotgun (WGS) entry which is preliminary data.</text>
</comment>
<proteinExistence type="predicted"/>
<name>A0A1C7LZ40_GRIFR</name>